<evidence type="ECO:0000256" key="3">
    <source>
        <dbReference type="ARBA" id="ARBA00008741"/>
    </source>
</evidence>
<reference evidence="13 14" key="1">
    <citation type="submission" date="2023-10" db="EMBL/GenBank/DDBJ databases">
        <title>Novel methanotroph of the genus Methylocapsa from a subarctic wetland.</title>
        <authorList>
            <person name="Belova S.E."/>
            <person name="Oshkin I.Y."/>
            <person name="Miroshnikov K."/>
            <person name="Dedysh S.N."/>
        </authorList>
    </citation>
    <scope>NUCLEOTIDE SEQUENCE [LARGE SCALE GENOMIC DNA]</scope>
    <source>
        <strain evidence="13 14">RX1</strain>
    </source>
</reference>
<dbReference type="Pfam" id="PF04995">
    <property type="entry name" value="CcmD"/>
    <property type="match status" value="1"/>
</dbReference>
<gene>
    <name evidence="13" type="primary">ccmD</name>
    <name evidence="13" type="ORF">RZS28_04470</name>
</gene>
<evidence type="ECO:0000256" key="8">
    <source>
        <dbReference type="ARBA" id="ARBA00022692"/>
    </source>
</evidence>
<feature type="transmembrane region" description="Helical" evidence="12">
    <location>
        <begin position="6"/>
        <end position="29"/>
    </location>
</feature>
<comment type="subcellular location">
    <subcellularLocation>
        <location evidence="2 12">Cell inner membrane</location>
        <topology evidence="2 12">Single-pass membrane protein</topology>
    </subcellularLocation>
</comment>
<keyword evidence="10 12" id="KW-1133">Transmembrane helix</keyword>
<name>A0ABZ0HVG0_9HYPH</name>
<evidence type="ECO:0000313" key="14">
    <source>
        <dbReference type="Proteomes" id="UP001626536"/>
    </source>
</evidence>
<evidence type="ECO:0000256" key="9">
    <source>
        <dbReference type="ARBA" id="ARBA00022748"/>
    </source>
</evidence>
<dbReference type="EMBL" id="CP136862">
    <property type="protein sequence ID" value="WOJ90554.1"/>
    <property type="molecule type" value="Genomic_DNA"/>
</dbReference>
<keyword evidence="9 12" id="KW-0201">Cytochrome c-type biogenesis</keyword>
<evidence type="ECO:0000256" key="6">
    <source>
        <dbReference type="ARBA" id="ARBA00022475"/>
    </source>
</evidence>
<keyword evidence="7 12" id="KW-0997">Cell inner membrane</keyword>
<evidence type="ECO:0000256" key="2">
    <source>
        <dbReference type="ARBA" id="ARBA00004377"/>
    </source>
</evidence>
<organism evidence="13 14">
    <name type="scientific">Methylocapsa polymorpha</name>
    <dbReference type="NCBI Taxonomy" id="3080828"/>
    <lineage>
        <taxon>Bacteria</taxon>
        <taxon>Pseudomonadati</taxon>
        <taxon>Pseudomonadota</taxon>
        <taxon>Alphaproteobacteria</taxon>
        <taxon>Hyphomicrobiales</taxon>
        <taxon>Beijerinckiaceae</taxon>
        <taxon>Methylocapsa</taxon>
    </lineage>
</organism>
<dbReference type="NCBIfam" id="TIGR03141">
    <property type="entry name" value="cytochro_ccmD"/>
    <property type="match status" value="1"/>
</dbReference>
<evidence type="ECO:0000256" key="1">
    <source>
        <dbReference type="ARBA" id="ARBA00002442"/>
    </source>
</evidence>
<keyword evidence="8 12" id="KW-0812">Transmembrane</keyword>
<dbReference type="Proteomes" id="UP001626536">
    <property type="component" value="Chromosome"/>
</dbReference>
<proteinExistence type="inferred from homology"/>
<evidence type="ECO:0000256" key="10">
    <source>
        <dbReference type="ARBA" id="ARBA00022989"/>
    </source>
</evidence>
<keyword evidence="14" id="KW-1185">Reference proteome</keyword>
<evidence type="ECO:0000313" key="13">
    <source>
        <dbReference type="EMBL" id="WOJ90554.1"/>
    </source>
</evidence>
<keyword evidence="11 12" id="KW-0472">Membrane</keyword>
<sequence>MSSDPNFGFVIAAYALAFVIVAGMTLLILRDYLNLKRELSRFAARTAGESSDHAPAGREGRI</sequence>
<accession>A0ABZ0HVG0</accession>
<dbReference type="InterPro" id="IPR007078">
    <property type="entry name" value="Haem_export_protD_CcmD"/>
</dbReference>
<evidence type="ECO:0000256" key="12">
    <source>
        <dbReference type="RuleBase" id="RU363101"/>
    </source>
</evidence>
<keyword evidence="5 12" id="KW-0813">Transport</keyword>
<evidence type="ECO:0000256" key="7">
    <source>
        <dbReference type="ARBA" id="ARBA00022519"/>
    </source>
</evidence>
<comment type="similarity">
    <text evidence="3 12">Belongs to the CcmD/CycX/HelD family.</text>
</comment>
<dbReference type="RefSeq" id="WP_407340103.1">
    <property type="nucleotide sequence ID" value="NZ_CP136862.1"/>
</dbReference>
<comment type="function">
    <text evidence="1 12">Required for the export of heme to the periplasm for the biogenesis of c-type cytochromes.</text>
</comment>
<protein>
    <recommendedName>
        <fullName evidence="4 12">Heme exporter protein D</fullName>
    </recommendedName>
</protein>
<evidence type="ECO:0000256" key="4">
    <source>
        <dbReference type="ARBA" id="ARBA00016461"/>
    </source>
</evidence>
<evidence type="ECO:0000256" key="5">
    <source>
        <dbReference type="ARBA" id="ARBA00022448"/>
    </source>
</evidence>
<keyword evidence="6 12" id="KW-1003">Cell membrane</keyword>
<evidence type="ECO:0000256" key="11">
    <source>
        <dbReference type="ARBA" id="ARBA00023136"/>
    </source>
</evidence>